<dbReference type="RefSeq" id="XP_017304177.1">
    <property type="nucleotide sequence ID" value="XM_017448688.1"/>
</dbReference>
<dbReference type="OMA" id="LENNDCK"/>
<sequence>MDTLKQKLAAYSARLKRYRTSAQRKEDNRNFQNNEKGFYRNLNDRTEINIVDYPSAEEISEFWKGIWSQDEKHNEEAEWIKKETDKYTNTPQQSNINITETDLKETIAKTHNWKAPGADKIHNYWYKYFPSIHKQLAKCIEHIINNPEEVPKFITEGTTYIIPKNEETSNPANYRPITCLSTLYKIITSVITTKIYTHLDENQIMTEEQKGCRKHSQGCKEQLTIDTIILKQAEHNQRNLHMCYIDYQKAFDSIPHSWLIQVLQIYKIHPRLIRFLSQTMKTWRTKIILSTSKTKIETEEINITTGIYQGDSLSALWFCLALNPLSNALNNSQIGFQLKHQKEVLNTISHLFYVDDLKLYAPSKPKLEQLIHTVEEISNDIHMKFGLNKCKTLHMEKGKWIASENIEIGTQGIIESMTVTETYKYLGVKQNTRIDMKNVKAHLTETFKNRITDILKTHLNSKNITKAINTYAIPTLTYSFGIINWTKTDLEKLNRTLRILLTKHCNHHPKACVQRVTIPRQQGGRGFLDIEELHYNQIERLRKHFIDKTENPFFRAIVRIDTKHTPLQLAKPPSPEINFLNQKHREWESKEIHGRYKNTINQEHIDKQKTFEWLKKGQLFPETEGFVIAIQDQTVPTRNYRKYIIKEQDIGSDKCRKCNQQPETIEHIICGCPILAGKEYTDRHNNMAKIIHSELTKIHNITKTTEPYFIYKPQSVLENNDCKIYWDNPIITDKTIIANRPDITLTDKRNSITYLIDIAIPGDHNIEKKYKEKMEKYAPLAEEIKRIWNQEKVIIIPLIIGATGTTPKTLTSHLQDLNIPSYILHNIQKATIINTCSIVRRFLQ</sequence>
<dbReference type="AlphaFoldDB" id="A0A1S4EQ35"/>
<dbReference type="KEGG" id="dci:108253897"/>
<dbReference type="InterPro" id="IPR043502">
    <property type="entry name" value="DNA/RNA_pol_sf"/>
</dbReference>
<accession>A0A1S4EQ35</accession>
<keyword evidence="1" id="KW-0175">Coiled coil</keyword>
<keyword evidence="3" id="KW-1185">Reference proteome</keyword>
<protein>
    <submittedName>
        <fullName evidence="4">Uncharacterized protein LOC108253897</fullName>
    </submittedName>
</protein>
<dbReference type="Pfam" id="PF00078">
    <property type="entry name" value="RVT_1"/>
    <property type="match status" value="1"/>
</dbReference>
<dbReference type="Proteomes" id="UP000079169">
    <property type="component" value="Unplaced"/>
</dbReference>
<organism evidence="3 4">
    <name type="scientific">Diaphorina citri</name>
    <name type="common">Asian citrus psyllid</name>
    <dbReference type="NCBI Taxonomy" id="121845"/>
    <lineage>
        <taxon>Eukaryota</taxon>
        <taxon>Metazoa</taxon>
        <taxon>Ecdysozoa</taxon>
        <taxon>Arthropoda</taxon>
        <taxon>Hexapoda</taxon>
        <taxon>Insecta</taxon>
        <taxon>Pterygota</taxon>
        <taxon>Neoptera</taxon>
        <taxon>Paraneoptera</taxon>
        <taxon>Hemiptera</taxon>
        <taxon>Sternorrhyncha</taxon>
        <taxon>Psylloidea</taxon>
        <taxon>Psyllidae</taxon>
        <taxon>Diaphorininae</taxon>
        <taxon>Diaphorina</taxon>
    </lineage>
</organism>
<name>A0A1S4EQ35_DIACI</name>
<feature type="coiled-coil region" evidence="1">
    <location>
        <begin position="1"/>
        <end position="35"/>
    </location>
</feature>
<dbReference type="GO" id="GO:0071897">
    <property type="term" value="P:DNA biosynthetic process"/>
    <property type="evidence" value="ECO:0007669"/>
    <property type="project" value="UniProtKB-ARBA"/>
</dbReference>
<gene>
    <name evidence="4" type="primary">LOC108253897</name>
</gene>
<evidence type="ECO:0000259" key="2">
    <source>
        <dbReference type="PROSITE" id="PS50878"/>
    </source>
</evidence>
<dbReference type="CDD" id="cd01650">
    <property type="entry name" value="RT_nLTR_like"/>
    <property type="match status" value="1"/>
</dbReference>
<evidence type="ECO:0000313" key="3">
    <source>
        <dbReference type="Proteomes" id="UP000079169"/>
    </source>
</evidence>
<dbReference type="PROSITE" id="PS50878">
    <property type="entry name" value="RT_POL"/>
    <property type="match status" value="1"/>
</dbReference>
<dbReference type="InterPro" id="IPR000477">
    <property type="entry name" value="RT_dom"/>
</dbReference>
<dbReference type="STRING" id="121845.A0A1S4EQ35"/>
<dbReference type="PaxDb" id="121845-A0A1S4EQ35"/>
<proteinExistence type="predicted"/>
<reference evidence="4" key="1">
    <citation type="submission" date="2025-08" db="UniProtKB">
        <authorList>
            <consortium name="RefSeq"/>
        </authorList>
    </citation>
    <scope>IDENTIFICATION</scope>
</reference>
<dbReference type="PANTHER" id="PTHR35450">
    <property type="entry name" value="REVERSE TRANSCRIPTASE DOMAIN-CONTAINING PROTEIN"/>
    <property type="match status" value="1"/>
</dbReference>
<feature type="domain" description="Reverse transcriptase" evidence="2">
    <location>
        <begin position="143"/>
        <end position="430"/>
    </location>
</feature>
<evidence type="ECO:0000313" key="4">
    <source>
        <dbReference type="RefSeq" id="XP_017304177.1"/>
    </source>
</evidence>
<dbReference type="SUPFAM" id="SSF56672">
    <property type="entry name" value="DNA/RNA polymerases"/>
    <property type="match status" value="1"/>
</dbReference>
<dbReference type="GeneID" id="108253897"/>
<dbReference type="PANTHER" id="PTHR35450:SF2">
    <property type="entry name" value="REVERSE TRANSCRIPTASE DOMAIN-CONTAINING PROTEIN"/>
    <property type="match status" value="1"/>
</dbReference>
<evidence type="ECO:0000256" key="1">
    <source>
        <dbReference type="SAM" id="Coils"/>
    </source>
</evidence>